<sequence length="198" mass="21988">MPIAHGRTTASGGLRRARVGILHVVSPGIRASRDRARAGPMSCTRIRTPNATRQQAVHSVVRRDRRRHRARGAQSAVLHHWHWHADDTPTTRHVIARARAPPGTAVTSAFQILDTVEAARNCAACHDRSVCVWCGWWRGRRTSVARPRGFPGPAMRRRRAVGLCHLCPARTSAWRSLASSVRDGACRGRPPHVWRDVA</sequence>
<protein>
    <submittedName>
        <fullName evidence="1">Uncharacterized protein</fullName>
    </submittedName>
</protein>
<evidence type="ECO:0000313" key="2">
    <source>
        <dbReference type="Proteomes" id="UP000076727"/>
    </source>
</evidence>
<evidence type="ECO:0000313" key="1">
    <source>
        <dbReference type="EMBL" id="KZT63376.1"/>
    </source>
</evidence>
<dbReference type="EMBL" id="KV429191">
    <property type="protein sequence ID" value="KZT63376.1"/>
    <property type="molecule type" value="Genomic_DNA"/>
</dbReference>
<organism evidence="1 2">
    <name type="scientific">Daedalea quercina L-15889</name>
    <dbReference type="NCBI Taxonomy" id="1314783"/>
    <lineage>
        <taxon>Eukaryota</taxon>
        <taxon>Fungi</taxon>
        <taxon>Dikarya</taxon>
        <taxon>Basidiomycota</taxon>
        <taxon>Agaricomycotina</taxon>
        <taxon>Agaricomycetes</taxon>
        <taxon>Polyporales</taxon>
        <taxon>Fomitopsis</taxon>
    </lineage>
</organism>
<reference evidence="1 2" key="1">
    <citation type="journal article" date="2016" name="Mol. Biol. Evol.">
        <title>Comparative Genomics of Early-Diverging Mushroom-Forming Fungi Provides Insights into the Origins of Lignocellulose Decay Capabilities.</title>
        <authorList>
            <person name="Nagy L.G."/>
            <person name="Riley R."/>
            <person name="Tritt A."/>
            <person name="Adam C."/>
            <person name="Daum C."/>
            <person name="Floudas D."/>
            <person name="Sun H."/>
            <person name="Yadav J.S."/>
            <person name="Pangilinan J."/>
            <person name="Larsson K.H."/>
            <person name="Matsuura K."/>
            <person name="Barry K."/>
            <person name="Labutti K."/>
            <person name="Kuo R."/>
            <person name="Ohm R.A."/>
            <person name="Bhattacharya S.S."/>
            <person name="Shirouzu T."/>
            <person name="Yoshinaga Y."/>
            <person name="Martin F.M."/>
            <person name="Grigoriev I.V."/>
            <person name="Hibbett D.S."/>
        </authorList>
    </citation>
    <scope>NUCLEOTIDE SEQUENCE [LARGE SCALE GENOMIC DNA]</scope>
    <source>
        <strain evidence="1 2">L-15889</strain>
    </source>
</reference>
<proteinExistence type="predicted"/>
<name>A0A165KNP0_9APHY</name>
<dbReference type="AlphaFoldDB" id="A0A165KNP0"/>
<gene>
    <name evidence="1" type="ORF">DAEQUDRAFT_145744</name>
</gene>
<dbReference type="Proteomes" id="UP000076727">
    <property type="component" value="Unassembled WGS sequence"/>
</dbReference>
<keyword evidence="2" id="KW-1185">Reference proteome</keyword>
<accession>A0A165KNP0</accession>